<reference evidence="9 10" key="1">
    <citation type="submission" date="2021-04" db="EMBL/GenBank/DDBJ databases">
        <authorList>
            <person name="Bliznina A."/>
        </authorList>
    </citation>
    <scope>NUCLEOTIDE SEQUENCE [LARGE SCALE GENOMIC DNA]</scope>
</reference>
<dbReference type="SMART" id="SM00576">
    <property type="entry name" value="BTP"/>
    <property type="match status" value="1"/>
</dbReference>
<proteinExistence type="inferred from homology"/>
<evidence type="ECO:0000313" key="9">
    <source>
        <dbReference type="EMBL" id="CAG5111538.1"/>
    </source>
</evidence>
<name>A0ABN7T545_OIKDI</name>
<evidence type="ECO:0000256" key="3">
    <source>
        <dbReference type="ARBA" id="ARBA00017307"/>
    </source>
</evidence>
<evidence type="ECO:0000256" key="4">
    <source>
        <dbReference type="ARBA" id="ARBA00023015"/>
    </source>
</evidence>
<sequence>MLSDAQPSTEFIRDVIKRAVVKMALKLEYDHIEPDALETLAEMFLTTLGNIGFQTKEFTELGSRTAATINDVLSATVELEIDLPESVKNILEKNQDYPLHKKDRIEQAHIPDSPAVKAIAPRKEHAPHINDFMPIFPEPHTYVTTAAFCKNAHHEEFESTKLQALEKIRDAQNSLSKFVSKTARGRGRTAIINLIPADDSTGITTPLSTDISEYKAINVSEQHEWVTTPKIPSVSENATLEQISQNPFVKPPKRARM</sequence>
<dbReference type="PANTHER" id="PTHR46469">
    <property type="entry name" value="TRANSCRIPTION INITIATION FACTOR TFIID SUBUNIT 8"/>
    <property type="match status" value="1"/>
</dbReference>
<dbReference type="Pfam" id="PF10406">
    <property type="entry name" value="TAF8_C"/>
    <property type="match status" value="1"/>
</dbReference>
<evidence type="ECO:0000256" key="7">
    <source>
        <dbReference type="ARBA" id="ARBA00031721"/>
    </source>
</evidence>
<evidence type="ECO:0000256" key="6">
    <source>
        <dbReference type="ARBA" id="ARBA00023242"/>
    </source>
</evidence>
<dbReference type="InterPro" id="IPR037818">
    <property type="entry name" value="TAF8"/>
</dbReference>
<dbReference type="Pfam" id="PF07524">
    <property type="entry name" value="Bromo_TP"/>
    <property type="match status" value="1"/>
</dbReference>
<keyword evidence="10" id="KW-1185">Reference proteome</keyword>
<evidence type="ECO:0000256" key="1">
    <source>
        <dbReference type="ARBA" id="ARBA00004123"/>
    </source>
</evidence>
<protein>
    <recommendedName>
        <fullName evidence="3">Transcription initiation factor TFIID subunit 8</fullName>
    </recommendedName>
    <alternativeName>
        <fullName evidence="7">TBP-associated factor 8</fullName>
    </alternativeName>
</protein>
<dbReference type="CDD" id="cd08049">
    <property type="entry name" value="TAF8"/>
    <property type="match status" value="1"/>
</dbReference>
<dbReference type="Proteomes" id="UP001158576">
    <property type="component" value="Chromosome 2"/>
</dbReference>
<evidence type="ECO:0000313" key="10">
    <source>
        <dbReference type="Proteomes" id="UP001158576"/>
    </source>
</evidence>
<gene>
    <name evidence="9" type="ORF">OKIOD_LOCUS14604</name>
</gene>
<keyword evidence="4" id="KW-0805">Transcription regulation</keyword>
<dbReference type="Gene3D" id="1.10.20.10">
    <property type="entry name" value="Histone, subunit A"/>
    <property type="match status" value="1"/>
</dbReference>
<accession>A0ABN7T545</accession>
<dbReference type="InterPro" id="IPR019473">
    <property type="entry name" value="TFIID_su8_C"/>
</dbReference>
<comment type="subcellular location">
    <subcellularLocation>
        <location evidence="1">Nucleus</location>
    </subcellularLocation>
</comment>
<feature type="domain" description="Bromodomain associated" evidence="8">
    <location>
        <begin position="9"/>
        <end position="85"/>
    </location>
</feature>
<dbReference type="EMBL" id="OU015567">
    <property type="protein sequence ID" value="CAG5111538.1"/>
    <property type="molecule type" value="Genomic_DNA"/>
</dbReference>
<organism evidence="9 10">
    <name type="scientific">Oikopleura dioica</name>
    <name type="common">Tunicate</name>
    <dbReference type="NCBI Taxonomy" id="34765"/>
    <lineage>
        <taxon>Eukaryota</taxon>
        <taxon>Metazoa</taxon>
        <taxon>Chordata</taxon>
        <taxon>Tunicata</taxon>
        <taxon>Appendicularia</taxon>
        <taxon>Copelata</taxon>
        <taxon>Oikopleuridae</taxon>
        <taxon>Oikopleura</taxon>
    </lineage>
</organism>
<evidence type="ECO:0000259" key="8">
    <source>
        <dbReference type="SMART" id="SM00576"/>
    </source>
</evidence>
<evidence type="ECO:0000256" key="2">
    <source>
        <dbReference type="ARBA" id="ARBA00008767"/>
    </source>
</evidence>
<dbReference type="InterPro" id="IPR009072">
    <property type="entry name" value="Histone-fold"/>
</dbReference>
<evidence type="ECO:0000256" key="5">
    <source>
        <dbReference type="ARBA" id="ARBA00023163"/>
    </source>
</evidence>
<dbReference type="PANTHER" id="PTHR46469:SF1">
    <property type="entry name" value="TRANSCRIPTION INITIATION FACTOR TFIID SUBUNIT 8"/>
    <property type="match status" value="1"/>
</dbReference>
<dbReference type="InterPro" id="IPR006565">
    <property type="entry name" value="BTP"/>
</dbReference>
<keyword evidence="5" id="KW-0804">Transcription</keyword>
<keyword evidence="6" id="KW-0539">Nucleus</keyword>
<comment type="similarity">
    <text evidence="2">Belongs to the TAF8 family.</text>
</comment>